<accession>A0AAD9RK58</accession>
<dbReference type="EMBL" id="JAIFRP010000042">
    <property type="protein sequence ID" value="KAK2581279.1"/>
    <property type="molecule type" value="Genomic_DNA"/>
</dbReference>
<dbReference type="Proteomes" id="UP001258017">
    <property type="component" value="Unassembled WGS sequence"/>
</dbReference>
<organism evidence="1 2">
    <name type="scientific">Odynerus spinipes</name>
    <dbReference type="NCBI Taxonomy" id="1348599"/>
    <lineage>
        <taxon>Eukaryota</taxon>
        <taxon>Metazoa</taxon>
        <taxon>Ecdysozoa</taxon>
        <taxon>Arthropoda</taxon>
        <taxon>Hexapoda</taxon>
        <taxon>Insecta</taxon>
        <taxon>Pterygota</taxon>
        <taxon>Neoptera</taxon>
        <taxon>Endopterygota</taxon>
        <taxon>Hymenoptera</taxon>
        <taxon>Apocrita</taxon>
        <taxon>Aculeata</taxon>
        <taxon>Vespoidea</taxon>
        <taxon>Vespidae</taxon>
        <taxon>Eumeninae</taxon>
        <taxon>Odynerus</taxon>
    </lineage>
</organism>
<name>A0AAD9RK58_9HYME</name>
<reference evidence="1" key="1">
    <citation type="submission" date="2021-08" db="EMBL/GenBank/DDBJ databases">
        <authorList>
            <person name="Misof B."/>
            <person name="Oliver O."/>
            <person name="Podsiadlowski L."/>
            <person name="Donath A."/>
            <person name="Peters R."/>
            <person name="Mayer C."/>
            <person name="Rust J."/>
            <person name="Gunkel S."/>
            <person name="Lesny P."/>
            <person name="Martin S."/>
            <person name="Oeyen J.P."/>
            <person name="Petersen M."/>
            <person name="Panagiotis P."/>
            <person name="Wilbrandt J."/>
            <person name="Tanja T."/>
        </authorList>
    </citation>
    <scope>NUCLEOTIDE SEQUENCE</scope>
    <source>
        <strain evidence="1">GBR_01_08_01A</strain>
        <tissue evidence="1">Thorax + abdomen</tissue>
    </source>
</reference>
<keyword evidence="2" id="KW-1185">Reference proteome</keyword>
<proteinExistence type="predicted"/>
<reference evidence="1" key="2">
    <citation type="journal article" date="2023" name="Commun. Biol.">
        <title>Intrasexual cuticular hydrocarbon dimorphism in a wasp sheds light on hydrocarbon biosynthesis genes in Hymenoptera.</title>
        <authorList>
            <person name="Moris V.C."/>
            <person name="Podsiadlowski L."/>
            <person name="Martin S."/>
            <person name="Oeyen J.P."/>
            <person name="Donath A."/>
            <person name="Petersen M."/>
            <person name="Wilbrandt J."/>
            <person name="Misof B."/>
            <person name="Liedtke D."/>
            <person name="Thamm M."/>
            <person name="Scheiner R."/>
            <person name="Schmitt T."/>
            <person name="Niehuis O."/>
        </authorList>
    </citation>
    <scope>NUCLEOTIDE SEQUENCE</scope>
    <source>
        <strain evidence="1">GBR_01_08_01A</strain>
    </source>
</reference>
<gene>
    <name evidence="1" type="ORF">KPH14_008069</name>
</gene>
<evidence type="ECO:0000313" key="1">
    <source>
        <dbReference type="EMBL" id="KAK2581279.1"/>
    </source>
</evidence>
<evidence type="ECO:0000313" key="2">
    <source>
        <dbReference type="Proteomes" id="UP001258017"/>
    </source>
</evidence>
<comment type="caution">
    <text evidence="1">The sequence shown here is derived from an EMBL/GenBank/DDBJ whole genome shotgun (WGS) entry which is preliminary data.</text>
</comment>
<dbReference type="AlphaFoldDB" id="A0AAD9RK58"/>
<sequence length="71" mass="8073">MERRRMRGLCLRDKRRREIPTLVGGDATDKAVRPSLLIHRARQLQTQRTSRRIGKRPQIAATLAAAAAVEQ</sequence>
<protein>
    <submittedName>
        <fullName evidence="1">Uncharacterized protein</fullName>
    </submittedName>
</protein>